<feature type="domain" description="Alpha/beta hydrolase fold-3" evidence="1">
    <location>
        <begin position="7"/>
        <end position="53"/>
    </location>
</feature>
<dbReference type="SUPFAM" id="SSF53474">
    <property type="entry name" value="alpha/beta-Hydrolases"/>
    <property type="match status" value="1"/>
</dbReference>
<reference evidence="2 3" key="1">
    <citation type="journal article" date="2024" name="Proc. Natl. Acad. Sci. U.S.A.">
        <title>The genetic regulatory architecture and epigenomic basis for age-related changes in rattlesnake venom.</title>
        <authorList>
            <person name="Hogan M.P."/>
            <person name="Holding M.L."/>
            <person name="Nystrom G.S."/>
            <person name="Colston T.J."/>
            <person name="Bartlett D.A."/>
            <person name="Mason A.J."/>
            <person name="Ellsworth S.A."/>
            <person name="Rautsaw R.M."/>
            <person name="Lawrence K.C."/>
            <person name="Strickland J.L."/>
            <person name="He B."/>
            <person name="Fraser P."/>
            <person name="Margres M.J."/>
            <person name="Gilbert D.M."/>
            <person name="Gibbs H.L."/>
            <person name="Parkinson C.L."/>
            <person name="Rokyta D.R."/>
        </authorList>
    </citation>
    <scope>NUCLEOTIDE SEQUENCE [LARGE SCALE GENOMIC DNA]</scope>
    <source>
        <strain evidence="2">DRR0105</strain>
    </source>
</reference>
<protein>
    <recommendedName>
        <fullName evidence="1">Alpha/beta hydrolase fold-3 domain-containing protein</fullName>
    </recommendedName>
</protein>
<evidence type="ECO:0000313" key="2">
    <source>
        <dbReference type="EMBL" id="KAK9405587.1"/>
    </source>
</evidence>
<keyword evidence="3" id="KW-1185">Reference proteome</keyword>
<dbReference type="InterPro" id="IPR029058">
    <property type="entry name" value="AB_hydrolase_fold"/>
</dbReference>
<evidence type="ECO:0000259" key="1">
    <source>
        <dbReference type="Pfam" id="PF07859"/>
    </source>
</evidence>
<sequence length="86" mass="9687">MAEDAVIQQFPETFLLTCEYDIFRDDGLLYKKRLEDNGVPVTWLHLKDGFHGITLLIDMGSIQFPDSFLPTAKGKERKGEGGAEVL</sequence>
<dbReference type="Gene3D" id="3.40.50.1820">
    <property type="entry name" value="alpha/beta hydrolase"/>
    <property type="match status" value="1"/>
</dbReference>
<gene>
    <name evidence="2" type="ORF">NXF25_004361</name>
</gene>
<comment type="caution">
    <text evidence="2">The sequence shown here is derived from an EMBL/GenBank/DDBJ whole genome shotgun (WGS) entry which is preliminary data.</text>
</comment>
<proteinExistence type="predicted"/>
<dbReference type="Pfam" id="PF07859">
    <property type="entry name" value="Abhydrolase_3"/>
    <property type="match status" value="1"/>
</dbReference>
<name>A0AAW1BVT1_CROAD</name>
<dbReference type="EMBL" id="JAOTOJ010000002">
    <property type="protein sequence ID" value="KAK9405587.1"/>
    <property type="molecule type" value="Genomic_DNA"/>
</dbReference>
<evidence type="ECO:0000313" key="3">
    <source>
        <dbReference type="Proteomes" id="UP001474421"/>
    </source>
</evidence>
<dbReference type="AlphaFoldDB" id="A0AAW1BVT1"/>
<dbReference type="Proteomes" id="UP001474421">
    <property type="component" value="Unassembled WGS sequence"/>
</dbReference>
<dbReference type="GO" id="GO:0016787">
    <property type="term" value="F:hydrolase activity"/>
    <property type="evidence" value="ECO:0007669"/>
    <property type="project" value="InterPro"/>
</dbReference>
<dbReference type="InterPro" id="IPR013094">
    <property type="entry name" value="AB_hydrolase_3"/>
</dbReference>
<accession>A0AAW1BVT1</accession>
<organism evidence="2 3">
    <name type="scientific">Crotalus adamanteus</name>
    <name type="common">Eastern diamondback rattlesnake</name>
    <dbReference type="NCBI Taxonomy" id="8729"/>
    <lineage>
        <taxon>Eukaryota</taxon>
        <taxon>Metazoa</taxon>
        <taxon>Chordata</taxon>
        <taxon>Craniata</taxon>
        <taxon>Vertebrata</taxon>
        <taxon>Euteleostomi</taxon>
        <taxon>Lepidosauria</taxon>
        <taxon>Squamata</taxon>
        <taxon>Bifurcata</taxon>
        <taxon>Unidentata</taxon>
        <taxon>Episquamata</taxon>
        <taxon>Toxicofera</taxon>
        <taxon>Serpentes</taxon>
        <taxon>Colubroidea</taxon>
        <taxon>Viperidae</taxon>
        <taxon>Crotalinae</taxon>
        <taxon>Crotalus</taxon>
    </lineage>
</organism>